<dbReference type="InterPro" id="IPR008942">
    <property type="entry name" value="ENTH_VHS"/>
</dbReference>
<gene>
    <name evidence="9" type="ORF">DEA37_0014581</name>
</gene>
<evidence type="ECO:0000256" key="2">
    <source>
        <dbReference type="ARBA" id="ARBA00004412"/>
    </source>
</evidence>
<dbReference type="SUPFAM" id="SSF48464">
    <property type="entry name" value="ENTH/VHS domain"/>
    <property type="match status" value="1"/>
</dbReference>
<comment type="subcellular location">
    <subcellularLocation>
        <location evidence="2">Early endosome</location>
    </subcellularLocation>
    <subcellularLocation>
        <location evidence="1">Golgi apparatus</location>
        <location evidence="1">trans-Golgi network membrane</location>
        <topology evidence="1">Peripheral membrane protein</topology>
    </subcellularLocation>
</comment>
<dbReference type="InterPro" id="IPR027422">
    <property type="entry name" value="GGA1-3"/>
</dbReference>
<proteinExistence type="inferred from homology"/>
<dbReference type="GO" id="GO:0005769">
    <property type="term" value="C:early endosome"/>
    <property type="evidence" value="ECO:0007669"/>
    <property type="project" value="UniProtKB-SubCell"/>
</dbReference>
<organism evidence="9 10">
    <name type="scientific">Paragonimus westermani</name>
    <dbReference type="NCBI Taxonomy" id="34504"/>
    <lineage>
        <taxon>Eukaryota</taxon>
        <taxon>Metazoa</taxon>
        <taxon>Spiralia</taxon>
        <taxon>Lophotrochozoa</taxon>
        <taxon>Platyhelminthes</taxon>
        <taxon>Trematoda</taxon>
        <taxon>Digenea</taxon>
        <taxon>Plagiorchiida</taxon>
        <taxon>Troglotremata</taxon>
        <taxon>Troglotrematidae</taxon>
        <taxon>Paragonimus</taxon>
    </lineage>
</organism>
<evidence type="ECO:0000256" key="1">
    <source>
        <dbReference type="ARBA" id="ARBA00004150"/>
    </source>
</evidence>
<dbReference type="AlphaFoldDB" id="A0A5J4NYW6"/>
<evidence type="ECO:0000259" key="7">
    <source>
        <dbReference type="PROSITE" id="PS50179"/>
    </source>
</evidence>
<name>A0A5J4NYW6_9TREM</name>
<dbReference type="PROSITE" id="PS50909">
    <property type="entry name" value="GAT"/>
    <property type="match status" value="1"/>
</dbReference>
<feature type="domain" description="GAT" evidence="8">
    <location>
        <begin position="149"/>
        <end position="286"/>
    </location>
</feature>
<dbReference type="Gene3D" id="1.20.58.160">
    <property type="match status" value="1"/>
</dbReference>
<protein>
    <submittedName>
        <fullName evidence="9">ADP-ribosylation factor-binding protein GGA</fullName>
    </submittedName>
</protein>
<dbReference type="Proteomes" id="UP000324629">
    <property type="component" value="Unassembled WGS sequence"/>
</dbReference>
<evidence type="ECO:0000256" key="4">
    <source>
        <dbReference type="ARBA" id="ARBA00022448"/>
    </source>
</evidence>
<evidence type="ECO:0000256" key="3">
    <source>
        <dbReference type="ARBA" id="ARBA00008099"/>
    </source>
</evidence>
<dbReference type="GO" id="GO:0005802">
    <property type="term" value="C:trans-Golgi network"/>
    <property type="evidence" value="ECO:0007669"/>
    <property type="project" value="InterPro"/>
</dbReference>
<dbReference type="Pfam" id="PF18308">
    <property type="entry name" value="GGA_N-GAT"/>
    <property type="match status" value="1"/>
</dbReference>
<evidence type="ECO:0000256" key="5">
    <source>
        <dbReference type="ARBA" id="ARBA00022843"/>
    </source>
</evidence>
<dbReference type="GO" id="GO:0006886">
    <property type="term" value="P:intracellular protein transport"/>
    <property type="evidence" value="ECO:0007669"/>
    <property type="project" value="InterPro"/>
</dbReference>
<dbReference type="GO" id="GO:0035091">
    <property type="term" value="F:phosphatidylinositol binding"/>
    <property type="evidence" value="ECO:0007669"/>
    <property type="project" value="InterPro"/>
</dbReference>
<keyword evidence="10" id="KW-1185">Reference proteome</keyword>
<evidence type="ECO:0000313" key="10">
    <source>
        <dbReference type="Proteomes" id="UP000324629"/>
    </source>
</evidence>
<dbReference type="PROSITE" id="PS50179">
    <property type="entry name" value="VHS"/>
    <property type="match status" value="1"/>
</dbReference>
<dbReference type="PANTHER" id="PTHR45905">
    <property type="entry name" value="GOLGI-LOCALIZED, GAMMA-ADAPTIN EAR CONTAINING, ARF BINDING PROTEIN"/>
    <property type="match status" value="1"/>
</dbReference>
<dbReference type="InterPro" id="IPR038425">
    <property type="entry name" value="GAT_sf"/>
</dbReference>
<accession>A0A5J4NYW6</accession>
<dbReference type="SMART" id="SM00288">
    <property type="entry name" value="VHS"/>
    <property type="match status" value="1"/>
</dbReference>
<feature type="domain" description="VHS" evidence="7">
    <location>
        <begin position="11"/>
        <end position="142"/>
    </location>
</feature>
<dbReference type="PANTHER" id="PTHR45905:SF1">
    <property type="entry name" value="GOLGI-LOCALIZED, GAMMA-ADAPTIN EAR CONTAINING, ARF BINDING PROTEIN"/>
    <property type="match status" value="1"/>
</dbReference>
<dbReference type="GO" id="GO:0043130">
    <property type="term" value="F:ubiquitin binding"/>
    <property type="evidence" value="ECO:0007669"/>
    <property type="project" value="InterPro"/>
</dbReference>
<sequence>MNALEDLLNEAISPSNRHYNSETVRRIAELINKEPNGPPFALRLIAHKIQSPQDREALTALNLLNYLTKQCNPSFLSELGKFKFLNEIIKVLSPKYLADQCTPAVKQKCAQLLYEWQRDYADKEPKISEAYNMLCRQGIINPEELSSNCPMRSDRLTKLLRSRNPADVAEANRLIKTIVEEDQLRLEQVTQRSTEMEALKNNTLLLEEMTNTYERGEASEAELELMSELAQNIRRARPLLYNFSLTHDENDIQALSTYLRVILVSEIACICDQASTALTLYEQTVANPINGSRFSQRTIVHDPLSNKDDKRVEKDLLSQDLLALGLDDDEKLNTVPIITPAVSLSQTLSASAASKQCLYQTAKSDATRYGELADIFANVSFIGPATGLQFGV</sequence>
<dbReference type="Pfam" id="PF00790">
    <property type="entry name" value="VHS"/>
    <property type="match status" value="1"/>
</dbReference>
<dbReference type="GO" id="GO:0031267">
    <property type="term" value="F:small GTPase binding"/>
    <property type="evidence" value="ECO:0007669"/>
    <property type="project" value="InterPro"/>
</dbReference>
<dbReference type="SUPFAM" id="SSF89009">
    <property type="entry name" value="GAT-like domain"/>
    <property type="match status" value="1"/>
</dbReference>
<comment type="caution">
    <text evidence="9">The sequence shown here is derived from an EMBL/GenBank/DDBJ whole genome shotgun (WGS) entry which is preliminary data.</text>
</comment>
<dbReference type="GO" id="GO:0006893">
    <property type="term" value="P:Golgi to plasma membrane transport"/>
    <property type="evidence" value="ECO:0007669"/>
    <property type="project" value="TreeGrafter"/>
</dbReference>
<dbReference type="InterPro" id="IPR002014">
    <property type="entry name" value="VHS_dom"/>
</dbReference>
<dbReference type="InterPro" id="IPR004152">
    <property type="entry name" value="GAT_dom"/>
</dbReference>
<dbReference type="CDD" id="cd03567">
    <property type="entry name" value="VHS_GGA_metazoan"/>
    <property type="match status" value="1"/>
</dbReference>
<evidence type="ECO:0000313" key="9">
    <source>
        <dbReference type="EMBL" id="KAA3680917.1"/>
    </source>
</evidence>
<dbReference type="InterPro" id="IPR041198">
    <property type="entry name" value="GGA_N-GAT"/>
</dbReference>
<evidence type="ECO:0000259" key="8">
    <source>
        <dbReference type="PROSITE" id="PS50909"/>
    </source>
</evidence>
<keyword evidence="6" id="KW-0653">Protein transport</keyword>
<dbReference type="Gene3D" id="1.20.5.170">
    <property type="match status" value="1"/>
</dbReference>
<comment type="similarity">
    <text evidence="3">Belongs to the GGA protein family.</text>
</comment>
<keyword evidence="4" id="KW-0813">Transport</keyword>
<evidence type="ECO:0000256" key="6">
    <source>
        <dbReference type="ARBA" id="ARBA00022927"/>
    </source>
</evidence>
<keyword evidence="5" id="KW-0832">Ubl conjugation</keyword>
<reference evidence="9 10" key="1">
    <citation type="journal article" date="2019" name="Gigascience">
        <title>Whole-genome sequence of the oriental lung fluke Paragonimus westermani.</title>
        <authorList>
            <person name="Oey H."/>
            <person name="Zakrzewski M."/>
            <person name="Narain K."/>
            <person name="Devi K.R."/>
            <person name="Agatsuma T."/>
            <person name="Nawaratna S."/>
            <person name="Gobert G.N."/>
            <person name="Jones M.K."/>
            <person name="Ragan M.A."/>
            <person name="McManus D.P."/>
            <person name="Krause L."/>
        </authorList>
    </citation>
    <scope>NUCLEOTIDE SEQUENCE [LARGE SCALE GENOMIC DNA]</scope>
    <source>
        <strain evidence="9 10">IND2009</strain>
    </source>
</reference>
<dbReference type="EMBL" id="QNGE01000322">
    <property type="protein sequence ID" value="KAA3680917.1"/>
    <property type="molecule type" value="Genomic_DNA"/>
</dbReference>
<dbReference type="GO" id="GO:0034394">
    <property type="term" value="P:protein localization to cell surface"/>
    <property type="evidence" value="ECO:0007669"/>
    <property type="project" value="TreeGrafter"/>
</dbReference>
<dbReference type="Gene3D" id="1.25.40.90">
    <property type="match status" value="1"/>
</dbReference>